<protein>
    <submittedName>
        <fullName evidence="2">Uncharacterized protein</fullName>
    </submittedName>
</protein>
<proteinExistence type="predicted"/>
<reference evidence="2 3" key="1">
    <citation type="submission" date="2014-04" db="EMBL/GenBank/DDBJ databases">
        <authorList>
            <consortium name="DOE Joint Genome Institute"/>
            <person name="Kuo A."/>
            <person name="Kohler A."/>
            <person name="Costa M.D."/>
            <person name="Nagy L.G."/>
            <person name="Floudas D."/>
            <person name="Copeland A."/>
            <person name="Barry K.W."/>
            <person name="Cichocki N."/>
            <person name="Veneault-Fourrey C."/>
            <person name="LaButti K."/>
            <person name="Lindquist E.A."/>
            <person name="Lipzen A."/>
            <person name="Lundell T."/>
            <person name="Morin E."/>
            <person name="Murat C."/>
            <person name="Sun H."/>
            <person name="Tunlid A."/>
            <person name="Henrissat B."/>
            <person name="Grigoriev I.V."/>
            <person name="Hibbett D.S."/>
            <person name="Martin F."/>
            <person name="Nordberg H.P."/>
            <person name="Cantor M.N."/>
            <person name="Hua S.X."/>
        </authorList>
    </citation>
    <scope>NUCLEOTIDE SEQUENCE [LARGE SCALE GENOMIC DNA]</scope>
    <source>
        <strain evidence="2 3">Marx 270</strain>
    </source>
</reference>
<gene>
    <name evidence="2" type="ORF">M404DRAFT_34597</name>
</gene>
<name>A0A0C3ICY5_PISTI</name>
<accession>A0A0C3ICY5</accession>
<dbReference type="EMBL" id="KN832082">
    <property type="protein sequence ID" value="KIN94892.1"/>
    <property type="molecule type" value="Genomic_DNA"/>
</dbReference>
<evidence type="ECO:0000313" key="2">
    <source>
        <dbReference type="EMBL" id="KIN94892.1"/>
    </source>
</evidence>
<evidence type="ECO:0000313" key="3">
    <source>
        <dbReference type="Proteomes" id="UP000054217"/>
    </source>
</evidence>
<dbReference type="Proteomes" id="UP000054217">
    <property type="component" value="Unassembled WGS sequence"/>
</dbReference>
<dbReference type="AlphaFoldDB" id="A0A0C3ICY5"/>
<evidence type="ECO:0000256" key="1">
    <source>
        <dbReference type="SAM" id="MobiDB-lite"/>
    </source>
</evidence>
<dbReference type="HOGENOM" id="CLU_2278587_0_0_1"/>
<dbReference type="InParanoid" id="A0A0C3ICY5"/>
<feature type="region of interest" description="Disordered" evidence="1">
    <location>
        <begin position="1"/>
        <end position="30"/>
    </location>
</feature>
<sequence>MSSNSIDQTSLSHQNERIGTHLATGVNTQEHSQYSAACENAVKVGNEMGYNHLRSPGLVCVSLRMTKKPEREYERCIQGSHAMYKRSGGCQPPASERDKKDA</sequence>
<keyword evidence="3" id="KW-1185">Reference proteome</keyword>
<feature type="compositionally biased region" description="Polar residues" evidence="1">
    <location>
        <begin position="1"/>
        <end position="13"/>
    </location>
</feature>
<reference evidence="3" key="2">
    <citation type="submission" date="2015-01" db="EMBL/GenBank/DDBJ databases">
        <title>Evolutionary Origins and Diversification of the Mycorrhizal Mutualists.</title>
        <authorList>
            <consortium name="DOE Joint Genome Institute"/>
            <consortium name="Mycorrhizal Genomics Consortium"/>
            <person name="Kohler A."/>
            <person name="Kuo A."/>
            <person name="Nagy L.G."/>
            <person name="Floudas D."/>
            <person name="Copeland A."/>
            <person name="Barry K.W."/>
            <person name="Cichocki N."/>
            <person name="Veneault-Fourrey C."/>
            <person name="LaButti K."/>
            <person name="Lindquist E.A."/>
            <person name="Lipzen A."/>
            <person name="Lundell T."/>
            <person name="Morin E."/>
            <person name="Murat C."/>
            <person name="Riley R."/>
            <person name="Ohm R."/>
            <person name="Sun H."/>
            <person name="Tunlid A."/>
            <person name="Henrissat B."/>
            <person name="Grigoriev I.V."/>
            <person name="Hibbett D.S."/>
            <person name="Martin F."/>
        </authorList>
    </citation>
    <scope>NUCLEOTIDE SEQUENCE [LARGE SCALE GENOMIC DNA]</scope>
    <source>
        <strain evidence="3">Marx 270</strain>
    </source>
</reference>
<organism evidence="2 3">
    <name type="scientific">Pisolithus tinctorius Marx 270</name>
    <dbReference type="NCBI Taxonomy" id="870435"/>
    <lineage>
        <taxon>Eukaryota</taxon>
        <taxon>Fungi</taxon>
        <taxon>Dikarya</taxon>
        <taxon>Basidiomycota</taxon>
        <taxon>Agaricomycotina</taxon>
        <taxon>Agaricomycetes</taxon>
        <taxon>Agaricomycetidae</taxon>
        <taxon>Boletales</taxon>
        <taxon>Sclerodermatineae</taxon>
        <taxon>Pisolithaceae</taxon>
        <taxon>Pisolithus</taxon>
    </lineage>
</organism>